<dbReference type="OrthoDB" id="21449at2759"/>
<evidence type="ECO:0000256" key="5">
    <source>
        <dbReference type="ARBA" id="ARBA00023163"/>
    </source>
</evidence>
<dbReference type="EMBL" id="KV441400">
    <property type="protein sequence ID" value="OAF57564.1"/>
    <property type="molecule type" value="Genomic_DNA"/>
</dbReference>
<feature type="region of interest" description="Disordered" evidence="9">
    <location>
        <begin position="240"/>
        <end position="263"/>
    </location>
</feature>
<dbReference type="VEuPathDB" id="FungiDB:GMDG_01316"/>
<dbReference type="InterPro" id="IPR037782">
    <property type="entry name" value="Spt7"/>
</dbReference>
<feature type="region of interest" description="Disordered" evidence="9">
    <location>
        <begin position="508"/>
        <end position="542"/>
    </location>
</feature>
<dbReference type="GO" id="GO:0005634">
    <property type="term" value="C:nucleus"/>
    <property type="evidence" value="ECO:0007669"/>
    <property type="project" value="UniProtKB-SubCell"/>
</dbReference>
<evidence type="ECO:0000256" key="8">
    <source>
        <dbReference type="PROSITE-ProRule" id="PRU00035"/>
    </source>
</evidence>
<feature type="compositionally biased region" description="Basic and acidic residues" evidence="9">
    <location>
        <begin position="187"/>
        <end position="203"/>
    </location>
</feature>
<dbReference type="GO" id="GO:0005198">
    <property type="term" value="F:structural molecule activity"/>
    <property type="evidence" value="ECO:0007669"/>
    <property type="project" value="TreeGrafter"/>
</dbReference>
<evidence type="ECO:0000256" key="4">
    <source>
        <dbReference type="ARBA" id="ARBA00023117"/>
    </source>
</evidence>
<dbReference type="InterPro" id="IPR036427">
    <property type="entry name" value="Bromodomain-like_sf"/>
</dbReference>
<dbReference type="PRINTS" id="PR00503">
    <property type="entry name" value="BROMODOMAIN"/>
</dbReference>
<keyword evidence="3" id="KW-0805">Transcription regulation</keyword>
<keyword evidence="11" id="KW-0808">Transferase</keyword>
<dbReference type="GO" id="GO:0000124">
    <property type="term" value="C:SAGA complex"/>
    <property type="evidence" value="ECO:0007669"/>
    <property type="project" value="InterPro"/>
</dbReference>
<dbReference type="SMART" id="SM00297">
    <property type="entry name" value="BROMO"/>
    <property type="match status" value="1"/>
</dbReference>
<dbReference type="PANTHER" id="PTHR47343">
    <property type="entry name" value="TRANSCRIPTIONAL ACTIVATOR SPT7"/>
    <property type="match status" value="1"/>
</dbReference>
<dbReference type="CDD" id="cd22927">
    <property type="entry name" value="HFD_SPT7"/>
    <property type="match status" value="1"/>
</dbReference>
<dbReference type="InterPro" id="IPR001487">
    <property type="entry name" value="Bromodomain"/>
</dbReference>
<feature type="region of interest" description="Disordered" evidence="9">
    <location>
        <begin position="622"/>
        <end position="651"/>
    </location>
</feature>
<dbReference type="Proteomes" id="UP000077154">
    <property type="component" value="Unassembled WGS sequence"/>
</dbReference>
<sequence>MSGIGAAPLGATDAPRLIDGGIGCADAGRASQDGFEDSQSAQVVAVAAVAGEDNGEEDDGGGQVELFRELYRRSEARIARLFGGGGVGEEELADGEGVVVMDAEMEDAVPEVATKRGGRAVDDDEDYDEYDDEEEEGDTRPQFTSKHSGNLLSPSKSGSSPAQQSDKSPSKQSDKEKESTSQTQPKTSEDARKQLEAAKKATEDAVKRSFNTFFYTLENDRVAMLEQQKLEESEKQIDAEMDHGNNSHGGNGPNGEHHGTLSSANLGASSLTLKHLIARIDLKRDQVRASDAELRSLMNEVRKNRSKWASEENVGQEELYEAAEKVLSELKAMTEYSAPFLTRVNKRDAPDYNAIIKTPMDLGQMTKKLKTFLYKSKADFVSDLDLIWSNCLKYNADPSHPLRRNANCMRREAEKLVPLIPDIVVRPRAEVEAEERRKQNGVEDDAGDESDDEPIMSSRGRKAPGKTGVKGSSKARKVAPGRAESTPGVDQKPVLPLNSVIGNLIHEGSDFGVEGSQNGSGSPTPGGMPGTGSQADMMDIDGPSLNGMALGQALGAAAEDLQEDEEYRVWKQVTKKDRALAAKERHKLFKGDRLNPDEPALLRTKAGMRRWIRQHNVAEGGNAIDSKAADGKEPVKGSETLAEGMEGGDDERVLPDYYDPLSAIPDVPEKLQWVEDASGNLVEASEFLRMVPAGHFRSPQSKLTERMESNMRQMQETRKICSKIGVVKQMQLQTQMYNNQFQKYNPQPFYEADIEPYVQSDEGPVMSKWVCQAALRRSVGKLCYHAGFEELQPSALDVITDIAADYFTKIARTFAIYREAPKVPATGLAAQNGAEWQERFTNEEVMLHTLSESGLDVETLESYAKDDNERFGTKLGVMHERMKAHLTDLLRPALVDAGTDGVGAFNDGSEQFVGGDFADDIDEDFFGFKELGLDREFGLASLSVPLHLLQAKVHSAHNANNPAAGPTAATLFEALPTLRPVTRENIQSQIGLVKNFFLAKLHANSDEPLVEDEDLPLKQRFPKPRLPPTGKITSPRKRPLKEQVGNAKKKKKLEGGVELVNGAGSIAAGGGKTAAGSPEKGGRRGFCRWRWGWRGWIY</sequence>
<keyword evidence="5" id="KW-0804">Transcription</keyword>
<evidence type="ECO:0000259" key="10">
    <source>
        <dbReference type="PROSITE" id="PS50014"/>
    </source>
</evidence>
<dbReference type="InterPro" id="IPR009072">
    <property type="entry name" value="Histone-fold"/>
</dbReference>
<dbReference type="Gene3D" id="1.20.920.10">
    <property type="entry name" value="Bromodomain-like"/>
    <property type="match status" value="1"/>
</dbReference>
<feature type="domain" description="Bromo" evidence="10">
    <location>
        <begin position="332"/>
        <end position="402"/>
    </location>
</feature>
<organism evidence="11">
    <name type="scientific">Pseudogymnoascus destructans</name>
    <dbReference type="NCBI Taxonomy" id="655981"/>
    <lineage>
        <taxon>Eukaryota</taxon>
        <taxon>Fungi</taxon>
        <taxon>Dikarya</taxon>
        <taxon>Ascomycota</taxon>
        <taxon>Pezizomycotina</taxon>
        <taxon>Leotiomycetes</taxon>
        <taxon>Thelebolales</taxon>
        <taxon>Thelebolaceae</taxon>
        <taxon>Pseudogymnoascus</taxon>
    </lineage>
</organism>
<dbReference type="FunFam" id="1.10.20.10:FF:000072">
    <property type="entry name" value="Transcriptional activator spt7"/>
    <property type="match status" value="1"/>
</dbReference>
<dbReference type="GO" id="GO:0006325">
    <property type="term" value="P:chromatin organization"/>
    <property type="evidence" value="ECO:0007669"/>
    <property type="project" value="UniProtKB-ARBA"/>
</dbReference>
<dbReference type="GO" id="GO:0046982">
    <property type="term" value="F:protein heterodimerization activity"/>
    <property type="evidence" value="ECO:0007669"/>
    <property type="project" value="InterPro"/>
</dbReference>
<dbReference type="Pfam" id="PF07524">
    <property type="entry name" value="Bromo_TP"/>
    <property type="match status" value="1"/>
</dbReference>
<keyword evidence="2" id="KW-0597">Phosphoprotein</keyword>
<feature type="compositionally biased region" description="Basic and acidic residues" evidence="9">
    <location>
        <begin position="168"/>
        <end position="179"/>
    </location>
</feature>
<dbReference type="GO" id="GO:0016740">
    <property type="term" value="F:transferase activity"/>
    <property type="evidence" value="ECO:0007669"/>
    <property type="project" value="UniProtKB-KW"/>
</dbReference>
<evidence type="ECO:0000256" key="7">
    <source>
        <dbReference type="ARBA" id="ARBA00093633"/>
    </source>
</evidence>
<evidence type="ECO:0000313" key="11">
    <source>
        <dbReference type="EMBL" id="OAF57564.1"/>
    </source>
</evidence>
<evidence type="ECO:0000256" key="6">
    <source>
        <dbReference type="ARBA" id="ARBA00023242"/>
    </source>
</evidence>
<dbReference type="PANTHER" id="PTHR47343:SF1">
    <property type="entry name" value="TRANSCRIPTIONAL ACTIVATOR SPT7"/>
    <property type="match status" value="1"/>
</dbReference>
<evidence type="ECO:0000256" key="9">
    <source>
        <dbReference type="SAM" id="MobiDB-lite"/>
    </source>
</evidence>
<keyword evidence="6" id="KW-0539">Nucleus</keyword>
<dbReference type="eggNOG" id="KOG1472">
    <property type="taxonomic scope" value="Eukaryota"/>
</dbReference>
<keyword evidence="4 8" id="KW-0103">Bromodomain</keyword>
<feature type="region of interest" description="Disordered" evidence="9">
    <location>
        <begin position="1019"/>
        <end position="1051"/>
    </location>
</feature>
<dbReference type="CDD" id="cd05510">
    <property type="entry name" value="Bromo_SPT7_like"/>
    <property type="match status" value="1"/>
</dbReference>
<reference evidence="11" key="1">
    <citation type="submission" date="2016-03" db="EMBL/GenBank/DDBJ databases">
        <title>Updated assembly of Pseudogymnoascus destructans, the fungus causing white-nose syndrome of bats.</title>
        <authorList>
            <person name="Palmer J.M."/>
            <person name="Drees K.P."/>
            <person name="Foster J.T."/>
            <person name="Lindner D.L."/>
        </authorList>
    </citation>
    <scope>NUCLEOTIDE SEQUENCE [LARGE SCALE GENOMIC DNA]</scope>
    <source>
        <strain evidence="11">20631-21</strain>
    </source>
</reference>
<feature type="region of interest" description="Disordered" evidence="9">
    <location>
        <begin position="101"/>
        <end position="203"/>
    </location>
</feature>
<accession>A0A177A911</accession>
<dbReference type="Pfam" id="PF00439">
    <property type="entry name" value="Bromodomain"/>
    <property type="match status" value="1"/>
</dbReference>
<protein>
    <recommendedName>
        <fullName evidence="7">SAGA complex subunit Spt7</fullName>
    </recommendedName>
</protein>
<evidence type="ECO:0000256" key="3">
    <source>
        <dbReference type="ARBA" id="ARBA00023015"/>
    </source>
</evidence>
<dbReference type="SUPFAM" id="SSF47370">
    <property type="entry name" value="Bromodomain"/>
    <property type="match status" value="1"/>
</dbReference>
<name>A0A177A911_9PEZI</name>
<evidence type="ECO:0000256" key="2">
    <source>
        <dbReference type="ARBA" id="ARBA00022553"/>
    </source>
</evidence>
<feature type="region of interest" description="Disordered" evidence="9">
    <location>
        <begin position="430"/>
        <end position="495"/>
    </location>
</feature>
<feature type="compositionally biased region" description="Basic and acidic residues" evidence="9">
    <location>
        <begin position="627"/>
        <end position="636"/>
    </location>
</feature>
<comment type="subcellular location">
    <subcellularLocation>
        <location evidence="1">Nucleus</location>
    </subcellularLocation>
</comment>
<dbReference type="AlphaFoldDB" id="A0A177A911"/>
<gene>
    <name evidence="11" type="primary">SPT7</name>
    <name evidence="11" type="ORF">VC83_04763</name>
</gene>
<dbReference type="GO" id="GO:0006357">
    <property type="term" value="P:regulation of transcription by RNA polymerase II"/>
    <property type="evidence" value="ECO:0007669"/>
    <property type="project" value="UniProtKB-ARBA"/>
</dbReference>
<evidence type="ECO:0000256" key="1">
    <source>
        <dbReference type="ARBA" id="ARBA00004123"/>
    </source>
</evidence>
<feature type="compositionally biased region" description="Polar residues" evidence="9">
    <location>
        <begin position="141"/>
        <end position="158"/>
    </location>
</feature>
<dbReference type="PROSITE" id="PS50014">
    <property type="entry name" value="BROMODOMAIN_2"/>
    <property type="match status" value="1"/>
</dbReference>
<dbReference type="InterPro" id="IPR006565">
    <property type="entry name" value="BTP"/>
</dbReference>
<dbReference type="GO" id="GO:0046695">
    <property type="term" value="C:SLIK (SAGA-like) complex"/>
    <property type="evidence" value="ECO:0007669"/>
    <property type="project" value="InterPro"/>
</dbReference>
<feature type="compositionally biased region" description="Basic and acidic residues" evidence="9">
    <location>
        <begin position="430"/>
        <end position="441"/>
    </location>
</feature>
<dbReference type="GeneID" id="36287833"/>
<dbReference type="RefSeq" id="XP_024322852.1">
    <property type="nucleotide sequence ID" value="XM_024468391.1"/>
</dbReference>
<proteinExistence type="predicted"/>
<dbReference type="FunFam" id="1.20.920.10:FF:000032">
    <property type="entry name" value="Transcriptional activator spt7"/>
    <property type="match status" value="1"/>
</dbReference>
<feature type="compositionally biased region" description="Acidic residues" evidence="9">
    <location>
        <begin position="122"/>
        <end position="137"/>
    </location>
</feature>
<feature type="compositionally biased region" description="Acidic residues" evidence="9">
    <location>
        <begin position="442"/>
        <end position="454"/>
    </location>
</feature>
<dbReference type="Gene3D" id="1.10.20.10">
    <property type="entry name" value="Histone, subunit A"/>
    <property type="match status" value="1"/>
</dbReference>